<evidence type="ECO:0000313" key="2">
    <source>
        <dbReference type="Proteomes" id="UP000037953"/>
    </source>
</evidence>
<evidence type="ECO:0000313" key="1">
    <source>
        <dbReference type="EMBL" id="KPE51020.1"/>
    </source>
</evidence>
<reference evidence="2" key="2">
    <citation type="submission" date="2015-09" db="EMBL/GenBank/DDBJ databases">
        <title>Draft genome sequence of a multidrug-resistant Chryseobacterium indologenes isolate from Malaysia.</title>
        <authorList>
            <person name="Yu C.Y."/>
            <person name="Ang G.Y."/>
            <person name="Chan K.-G."/>
        </authorList>
    </citation>
    <scope>NUCLEOTIDE SEQUENCE [LARGE SCALE GENOMIC DNA]</scope>
    <source>
        <strain evidence="2">CI_885</strain>
    </source>
</reference>
<comment type="caution">
    <text evidence="1">The sequence shown here is derived from an EMBL/GenBank/DDBJ whole genome shotgun (WGS) entry which is preliminary data.</text>
</comment>
<organism evidence="1 2">
    <name type="scientific">Chryseobacterium indologenes</name>
    <name type="common">Flavobacterium indologenes</name>
    <dbReference type="NCBI Taxonomy" id="253"/>
    <lineage>
        <taxon>Bacteria</taxon>
        <taxon>Pseudomonadati</taxon>
        <taxon>Bacteroidota</taxon>
        <taxon>Flavobacteriia</taxon>
        <taxon>Flavobacteriales</taxon>
        <taxon>Weeksellaceae</taxon>
        <taxon>Chryseobacterium group</taxon>
        <taxon>Chryseobacterium</taxon>
    </lineage>
</organism>
<reference evidence="1 2" key="1">
    <citation type="journal article" date="2015" name="Genom Data">
        <title>Draft genome sequence of a multidrug-resistant Chryseobacterium indologenes isolate from Malaysia.</title>
        <authorList>
            <person name="Yu C.Y."/>
            <person name="Ang G.Y."/>
            <person name="Cheng H.J."/>
            <person name="Cheong Y.M."/>
            <person name="Yin W.F."/>
            <person name="Chan K.G."/>
        </authorList>
    </citation>
    <scope>NUCLEOTIDE SEQUENCE [LARGE SCALE GENOMIC DNA]</scope>
    <source>
        <strain evidence="1 2">CI_885</strain>
    </source>
</reference>
<dbReference type="OrthoDB" id="9948343at2"/>
<dbReference type="RefSeq" id="WP_062699798.1">
    <property type="nucleotide sequence ID" value="NZ_LJOD01000007.1"/>
</dbReference>
<dbReference type="EMBL" id="LJOD01000007">
    <property type="protein sequence ID" value="KPE51020.1"/>
    <property type="molecule type" value="Genomic_DNA"/>
</dbReference>
<sequence length="155" mass="18236">MDIDIIRHDDRLNALWINTTDISLANRVAEEFLKGLETINTEFKISSSNIWKKDASMTKVVYSRYIKKGGPEWLELEAIRSREYSLIIKNNLINKIEKFKNRLDIIEIKIYGLSIDKSNRIINLKIGESLNLNYYKEHEFEGEISDFDYTITRLS</sequence>
<protein>
    <submittedName>
        <fullName evidence="1">Uncharacterized protein</fullName>
    </submittedName>
</protein>
<dbReference type="AlphaFoldDB" id="A0A0N0ZUD4"/>
<accession>A0A0N0ZUD4</accession>
<dbReference type="Proteomes" id="UP000037953">
    <property type="component" value="Unassembled WGS sequence"/>
</dbReference>
<proteinExistence type="predicted"/>
<gene>
    <name evidence="1" type="ORF">AOB46_12600</name>
</gene>
<name>A0A0N0ZUD4_CHRID</name>
<dbReference type="PATRIC" id="fig|253.9.peg.4372"/>